<dbReference type="AlphaFoldDB" id="A0AAD2HNM7"/>
<protein>
    <submittedName>
        <fullName evidence="2">Uncharacterized protein</fullName>
    </submittedName>
</protein>
<name>A0AAD2HNM7_9AGAR</name>
<feature type="region of interest" description="Disordered" evidence="1">
    <location>
        <begin position="1"/>
        <end position="109"/>
    </location>
</feature>
<feature type="compositionally biased region" description="Polar residues" evidence="1">
    <location>
        <begin position="47"/>
        <end position="61"/>
    </location>
</feature>
<feature type="compositionally biased region" description="Basic and acidic residues" evidence="1">
    <location>
        <begin position="353"/>
        <end position="379"/>
    </location>
</feature>
<organism evidence="2 3">
    <name type="scientific">Mycena citricolor</name>
    <dbReference type="NCBI Taxonomy" id="2018698"/>
    <lineage>
        <taxon>Eukaryota</taxon>
        <taxon>Fungi</taxon>
        <taxon>Dikarya</taxon>
        <taxon>Basidiomycota</taxon>
        <taxon>Agaricomycotina</taxon>
        <taxon>Agaricomycetes</taxon>
        <taxon>Agaricomycetidae</taxon>
        <taxon>Agaricales</taxon>
        <taxon>Marasmiineae</taxon>
        <taxon>Mycenaceae</taxon>
        <taxon>Mycena</taxon>
    </lineage>
</organism>
<feature type="region of interest" description="Disordered" evidence="1">
    <location>
        <begin position="337"/>
        <end position="379"/>
    </location>
</feature>
<accession>A0AAD2HNM7</accession>
<sequence>MPMPRLLQKLSSKNLRRRTLSTFSASHRPPDVPPVPGPSTSVHSRDSSIPTSLSSFASPDPQTVFPPSSDDPDFERSPSGGHLRVAYVEGPTEEIGRAGTSADAETRRDEEEIAGALPLPGFESLFVSEWRGFLYSARSTSELPVGGVMTFMLRPAPSPDDGVQAFIATEGDSHTITGTCSSSTHAVSFRRSLPDRHATQFFAGKWDPANDTLLGTLGFEPDPATHFMDLVFRPLVARHARLMPPDKDPRALWKFATAAVLDDVRQRGWTWSYFKERRDTRRKYIELFIRNGDGSAQFGATLSEEESDEYRHVKKALSTGDLRFYSTLAEQQIRTVPRPRRSRPRLRPAHSHRGMDHEFHGLGRLPEKEEKQEKDPTVEERVGVLERRFSELEDQISGHRDWVNERLLGLERMLQELIQSRV</sequence>
<evidence type="ECO:0000313" key="2">
    <source>
        <dbReference type="EMBL" id="CAK5278179.1"/>
    </source>
</evidence>
<gene>
    <name evidence="2" type="ORF">MYCIT1_LOCUS27458</name>
</gene>
<keyword evidence="3" id="KW-1185">Reference proteome</keyword>
<evidence type="ECO:0000313" key="3">
    <source>
        <dbReference type="Proteomes" id="UP001295794"/>
    </source>
</evidence>
<reference evidence="2" key="1">
    <citation type="submission" date="2023-11" db="EMBL/GenBank/DDBJ databases">
        <authorList>
            <person name="De Vega J J."/>
            <person name="De Vega J J."/>
        </authorList>
    </citation>
    <scope>NUCLEOTIDE SEQUENCE</scope>
</reference>
<evidence type="ECO:0000256" key="1">
    <source>
        <dbReference type="SAM" id="MobiDB-lite"/>
    </source>
</evidence>
<feature type="compositionally biased region" description="Basic residues" evidence="1">
    <location>
        <begin position="337"/>
        <end position="352"/>
    </location>
</feature>
<dbReference type="Proteomes" id="UP001295794">
    <property type="component" value="Unassembled WGS sequence"/>
</dbReference>
<dbReference type="EMBL" id="CAVNYO010000421">
    <property type="protein sequence ID" value="CAK5278179.1"/>
    <property type="molecule type" value="Genomic_DNA"/>
</dbReference>
<proteinExistence type="predicted"/>
<comment type="caution">
    <text evidence="2">The sequence shown here is derived from an EMBL/GenBank/DDBJ whole genome shotgun (WGS) entry which is preliminary data.</text>
</comment>